<keyword evidence="1" id="KW-0812">Transmembrane</keyword>
<keyword evidence="1" id="KW-1133">Transmembrane helix</keyword>
<organism evidence="2 3">
    <name type="scientific">Bondarzewia mesenterica</name>
    <dbReference type="NCBI Taxonomy" id="1095465"/>
    <lineage>
        <taxon>Eukaryota</taxon>
        <taxon>Fungi</taxon>
        <taxon>Dikarya</taxon>
        <taxon>Basidiomycota</taxon>
        <taxon>Agaricomycotina</taxon>
        <taxon>Agaricomycetes</taxon>
        <taxon>Russulales</taxon>
        <taxon>Bondarzewiaceae</taxon>
        <taxon>Bondarzewia</taxon>
    </lineage>
</organism>
<dbReference type="Proteomes" id="UP000310158">
    <property type="component" value="Unassembled WGS sequence"/>
</dbReference>
<accession>A0A4S4LPJ4</accession>
<keyword evidence="1" id="KW-0472">Membrane</keyword>
<gene>
    <name evidence="2" type="ORF">EW146_g6096</name>
</gene>
<evidence type="ECO:0000313" key="2">
    <source>
        <dbReference type="EMBL" id="THH14216.1"/>
    </source>
</evidence>
<sequence>MILGWSFLSFVLGHYSPLGYIEGIIGCKRNPSSSPSPNVPHIPLFICPASGLYALAFGIMGLIPAPRVKQPSPPQSPRHD</sequence>
<dbReference type="OrthoDB" id="3187264at2759"/>
<evidence type="ECO:0000256" key="1">
    <source>
        <dbReference type="SAM" id="Phobius"/>
    </source>
</evidence>
<keyword evidence="3" id="KW-1185">Reference proteome</keyword>
<evidence type="ECO:0000313" key="3">
    <source>
        <dbReference type="Proteomes" id="UP000310158"/>
    </source>
</evidence>
<protein>
    <submittedName>
        <fullName evidence="2">Uncharacterized protein</fullName>
    </submittedName>
</protein>
<reference evidence="2 3" key="1">
    <citation type="submission" date="2019-02" db="EMBL/GenBank/DDBJ databases">
        <title>Genome sequencing of the rare red list fungi Bondarzewia mesenterica.</title>
        <authorList>
            <person name="Buettner E."/>
            <person name="Kellner H."/>
        </authorList>
    </citation>
    <scope>NUCLEOTIDE SEQUENCE [LARGE SCALE GENOMIC DNA]</scope>
    <source>
        <strain evidence="2 3">DSM 108281</strain>
    </source>
</reference>
<comment type="caution">
    <text evidence="2">The sequence shown here is derived from an EMBL/GenBank/DDBJ whole genome shotgun (WGS) entry which is preliminary data.</text>
</comment>
<feature type="transmembrane region" description="Helical" evidence="1">
    <location>
        <begin position="42"/>
        <end position="63"/>
    </location>
</feature>
<name>A0A4S4LPJ4_9AGAM</name>
<proteinExistence type="predicted"/>
<dbReference type="EMBL" id="SGPL01000293">
    <property type="protein sequence ID" value="THH14216.1"/>
    <property type="molecule type" value="Genomic_DNA"/>
</dbReference>
<dbReference type="AlphaFoldDB" id="A0A4S4LPJ4"/>